<gene>
    <name evidence="6" type="ORF">C8D82_12216</name>
    <name evidence="5" type="ORF">HF882_06390</name>
</gene>
<dbReference type="Proteomes" id="UP000245959">
    <property type="component" value="Unassembled WGS sequence"/>
</dbReference>
<dbReference type="InterPro" id="IPR000524">
    <property type="entry name" value="Tscrpt_reg_HTH_GntR"/>
</dbReference>
<dbReference type="Gene3D" id="3.40.50.2300">
    <property type="match status" value="2"/>
</dbReference>
<dbReference type="Pfam" id="PF13377">
    <property type="entry name" value="Peripla_BP_3"/>
    <property type="match status" value="1"/>
</dbReference>
<keyword evidence="7" id="KW-1185">Reference proteome</keyword>
<dbReference type="CDD" id="cd07377">
    <property type="entry name" value="WHTH_GntR"/>
    <property type="match status" value="1"/>
</dbReference>
<protein>
    <submittedName>
        <fullName evidence="6">DNA-binding LacI/PurR family transcriptional regulator</fullName>
    </submittedName>
    <submittedName>
        <fullName evidence="5">Substrate-binding domain-containing protein</fullName>
    </submittedName>
</protein>
<dbReference type="InterPro" id="IPR046335">
    <property type="entry name" value="LacI/GalR-like_sensor"/>
</dbReference>
<comment type="caution">
    <text evidence="6">The sequence shown here is derived from an EMBL/GenBank/DDBJ whole genome shotgun (WGS) entry which is preliminary data.</text>
</comment>
<dbReference type="SUPFAM" id="SSF46785">
    <property type="entry name" value="Winged helix' DNA-binding domain"/>
    <property type="match status" value="1"/>
</dbReference>
<dbReference type="PANTHER" id="PTHR30146:SF138">
    <property type="entry name" value="TRANSCRIPTIONAL REGULATORY PROTEIN"/>
    <property type="match status" value="1"/>
</dbReference>
<keyword evidence="3" id="KW-0804">Transcription</keyword>
<evidence type="ECO:0000256" key="3">
    <source>
        <dbReference type="ARBA" id="ARBA00023163"/>
    </source>
</evidence>
<name>A0A2U1AS06_9BACT</name>
<dbReference type="Proteomes" id="UP000576225">
    <property type="component" value="Unassembled WGS sequence"/>
</dbReference>
<sequence length="392" mass="42830">MAQKEKYQQVADYIEDFIKQRQLKPGERLPSVRTLMTILGTTRATICRGMQLLAERDVISSNVGSGTFVADPLRVRKAKSRNSNVTIGVMLPAGADSYAINVLNAINNAAEELPVRLKLVCVSNLGTHIIKVAAELLQEGCDSLLIPWFPPGNLMELAAFLKISPLPVCLPAALPGFEECNITIPPPEQMDLSRKTDEVCRYFQILGEKRLVLLGPDICRVPNMRDNVLSFSRFMSANPLECHIRMTGPSARDMDATAAELKRFKGELALICYDDIHALRFMVAMHKLGLSAPADFRIIGANDTPEAVYCEPPLSSVRPDYAQIARIALKAAIARADGKLCQYPGELSRVLVIRDSCAGKEKLSGRICEELRAAGIAVTKGEGPGAFNHVAS</sequence>
<reference evidence="6 7" key="1">
    <citation type="submission" date="2018-04" db="EMBL/GenBank/DDBJ databases">
        <title>Genomic Encyclopedia of Type Strains, Phase IV (KMG-IV): sequencing the most valuable type-strain genomes for metagenomic binning, comparative biology and taxonomic classification.</title>
        <authorList>
            <person name="Goeker M."/>
        </authorList>
    </citation>
    <scope>NUCLEOTIDE SEQUENCE [LARGE SCALE GENOMIC DNA]</scope>
    <source>
        <strain evidence="6 7">DSM 14823</strain>
    </source>
</reference>
<dbReference type="EMBL" id="JABAEW010000009">
    <property type="protein sequence ID" value="NMD86211.1"/>
    <property type="molecule type" value="Genomic_DNA"/>
</dbReference>
<dbReference type="RefSeq" id="WP_165833070.1">
    <property type="nucleotide sequence ID" value="NZ_CAUFPP010000117.1"/>
</dbReference>
<dbReference type="AlphaFoldDB" id="A0A2U1AS06"/>
<dbReference type="InterPro" id="IPR028082">
    <property type="entry name" value="Peripla_BP_I"/>
</dbReference>
<evidence type="ECO:0000313" key="8">
    <source>
        <dbReference type="Proteomes" id="UP000576225"/>
    </source>
</evidence>
<reference evidence="5 8" key="2">
    <citation type="submission" date="2020-04" db="EMBL/GenBank/DDBJ databases">
        <authorList>
            <person name="Hitch T.C.A."/>
            <person name="Wylensek D."/>
            <person name="Clavel T."/>
        </authorList>
    </citation>
    <scope>NUCLEOTIDE SEQUENCE [LARGE SCALE GENOMIC DNA]</scope>
    <source>
        <strain evidence="5 8">COR2-253-APC-1A</strain>
    </source>
</reference>
<dbReference type="InterPro" id="IPR036388">
    <property type="entry name" value="WH-like_DNA-bd_sf"/>
</dbReference>
<evidence type="ECO:0000256" key="2">
    <source>
        <dbReference type="ARBA" id="ARBA00023125"/>
    </source>
</evidence>
<organism evidence="6 7">
    <name type="scientific">Victivallis vadensis</name>
    <dbReference type="NCBI Taxonomy" id="172901"/>
    <lineage>
        <taxon>Bacteria</taxon>
        <taxon>Pseudomonadati</taxon>
        <taxon>Lentisphaerota</taxon>
        <taxon>Lentisphaeria</taxon>
        <taxon>Victivallales</taxon>
        <taxon>Victivallaceae</taxon>
        <taxon>Victivallis</taxon>
    </lineage>
</organism>
<evidence type="ECO:0000256" key="1">
    <source>
        <dbReference type="ARBA" id="ARBA00023015"/>
    </source>
</evidence>
<dbReference type="GO" id="GO:0000976">
    <property type="term" value="F:transcription cis-regulatory region binding"/>
    <property type="evidence" value="ECO:0007669"/>
    <property type="project" value="TreeGrafter"/>
</dbReference>
<evidence type="ECO:0000313" key="6">
    <source>
        <dbReference type="EMBL" id="PVY39141.1"/>
    </source>
</evidence>
<keyword evidence="2 6" id="KW-0238">DNA-binding</keyword>
<dbReference type="Gene3D" id="1.10.10.10">
    <property type="entry name" value="Winged helix-like DNA-binding domain superfamily/Winged helix DNA-binding domain"/>
    <property type="match status" value="1"/>
</dbReference>
<dbReference type="PROSITE" id="PS50949">
    <property type="entry name" value="HTH_GNTR"/>
    <property type="match status" value="1"/>
</dbReference>
<keyword evidence="1" id="KW-0805">Transcription regulation</keyword>
<accession>A0A2U1AS06</accession>
<dbReference type="SMART" id="SM00345">
    <property type="entry name" value="HTH_GNTR"/>
    <property type="match status" value="1"/>
</dbReference>
<dbReference type="Pfam" id="PF00392">
    <property type="entry name" value="GntR"/>
    <property type="match status" value="1"/>
</dbReference>
<dbReference type="SUPFAM" id="SSF53822">
    <property type="entry name" value="Periplasmic binding protein-like I"/>
    <property type="match status" value="1"/>
</dbReference>
<proteinExistence type="predicted"/>
<dbReference type="GO" id="GO:0003700">
    <property type="term" value="F:DNA-binding transcription factor activity"/>
    <property type="evidence" value="ECO:0007669"/>
    <property type="project" value="InterPro"/>
</dbReference>
<evidence type="ECO:0000313" key="5">
    <source>
        <dbReference type="EMBL" id="NMD86211.1"/>
    </source>
</evidence>
<evidence type="ECO:0000313" key="7">
    <source>
        <dbReference type="Proteomes" id="UP000245959"/>
    </source>
</evidence>
<dbReference type="PANTHER" id="PTHR30146">
    <property type="entry name" value="LACI-RELATED TRANSCRIPTIONAL REPRESSOR"/>
    <property type="match status" value="1"/>
</dbReference>
<feature type="domain" description="HTH gntR-type" evidence="4">
    <location>
        <begin position="4"/>
        <end position="72"/>
    </location>
</feature>
<dbReference type="InterPro" id="IPR036390">
    <property type="entry name" value="WH_DNA-bd_sf"/>
</dbReference>
<dbReference type="EMBL" id="QEKH01000022">
    <property type="protein sequence ID" value="PVY39141.1"/>
    <property type="molecule type" value="Genomic_DNA"/>
</dbReference>
<evidence type="ECO:0000259" key="4">
    <source>
        <dbReference type="PROSITE" id="PS50949"/>
    </source>
</evidence>